<evidence type="ECO:0000313" key="2">
    <source>
        <dbReference type="EMBL" id="PFH50230.1"/>
    </source>
</evidence>
<feature type="region of interest" description="Disordered" evidence="1">
    <location>
        <begin position="169"/>
        <end position="196"/>
    </location>
</feature>
<evidence type="ECO:0008006" key="4">
    <source>
        <dbReference type="Google" id="ProtNLM"/>
    </source>
</evidence>
<dbReference type="STRING" id="703135.A0A2A9NR93"/>
<gene>
    <name evidence="2" type="ORF">AMATHDRAFT_4140</name>
</gene>
<accession>A0A2A9NR93</accession>
<organism evidence="2 3">
    <name type="scientific">Amanita thiersii Skay4041</name>
    <dbReference type="NCBI Taxonomy" id="703135"/>
    <lineage>
        <taxon>Eukaryota</taxon>
        <taxon>Fungi</taxon>
        <taxon>Dikarya</taxon>
        <taxon>Basidiomycota</taxon>
        <taxon>Agaricomycotina</taxon>
        <taxon>Agaricomycetes</taxon>
        <taxon>Agaricomycetidae</taxon>
        <taxon>Agaricales</taxon>
        <taxon>Pluteineae</taxon>
        <taxon>Amanitaceae</taxon>
        <taxon>Amanita</taxon>
    </lineage>
</organism>
<dbReference type="InterPro" id="IPR011333">
    <property type="entry name" value="SKP1/BTB/POZ_sf"/>
</dbReference>
<evidence type="ECO:0000313" key="3">
    <source>
        <dbReference type="Proteomes" id="UP000242287"/>
    </source>
</evidence>
<sequence>MTSMNAKSPFNSTAYADIIIRSSDNVDFYVLRSFICYVSLPLRDMFQLNHGPAIEHNIVKDGLPVIDFAEDSETLELLLTLIYPYAEEYSVKDCNLFWRVCKAAQKYCMDVIERKLQKSTELQRLIASEPLRMYAITVNLGWYDMSITAARNTLDTPLENLVAVTTHSWSTGSDASSSSQSIAQLEPTQGKGPFDSSSRADIILRSSDSVDFFSLKTGCLAGEVSNDEVVSKNKLPVMRVEENSEPLRSLLLLIYHYEDEPPIQNAELFSSVALAARKYRMLSIETKLKRHLVGSLLLSNEPLRAYAKAISMGWSETAELAAKATLSQDLEGMTYVKELEHITGMDLHHVIEYRFRCGSAASTTVEKASPKDLFVHGELCHRDKSFSKE</sequence>
<reference evidence="2 3" key="1">
    <citation type="submission" date="2014-02" db="EMBL/GenBank/DDBJ databases">
        <title>Transposable element dynamics among asymbiotic and ectomycorrhizal Amanita fungi.</title>
        <authorList>
            <consortium name="DOE Joint Genome Institute"/>
            <person name="Hess J."/>
            <person name="Skrede I."/>
            <person name="Wolfe B."/>
            <person name="LaButti K."/>
            <person name="Ohm R.A."/>
            <person name="Grigoriev I.V."/>
            <person name="Pringle A."/>
        </authorList>
    </citation>
    <scope>NUCLEOTIDE SEQUENCE [LARGE SCALE GENOMIC DNA]</scope>
    <source>
        <strain evidence="2 3">SKay4041</strain>
    </source>
</reference>
<dbReference type="AlphaFoldDB" id="A0A2A9NR93"/>
<protein>
    <recommendedName>
        <fullName evidence="4">BTB domain-containing protein</fullName>
    </recommendedName>
</protein>
<proteinExistence type="predicted"/>
<dbReference type="EMBL" id="KZ302008">
    <property type="protein sequence ID" value="PFH50230.1"/>
    <property type="molecule type" value="Genomic_DNA"/>
</dbReference>
<dbReference type="Proteomes" id="UP000242287">
    <property type="component" value="Unassembled WGS sequence"/>
</dbReference>
<name>A0A2A9NR93_9AGAR</name>
<dbReference type="OrthoDB" id="3357985at2759"/>
<feature type="compositionally biased region" description="Low complexity" evidence="1">
    <location>
        <begin position="169"/>
        <end position="181"/>
    </location>
</feature>
<dbReference type="Gene3D" id="3.30.710.10">
    <property type="entry name" value="Potassium Channel Kv1.1, Chain A"/>
    <property type="match status" value="1"/>
</dbReference>
<keyword evidence="3" id="KW-1185">Reference proteome</keyword>
<evidence type="ECO:0000256" key="1">
    <source>
        <dbReference type="SAM" id="MobiDB-lite"/>
    </source>
</evidence>